<organism evidence="1">
    <name type="scientific">Flexilinea flocculi</name>
    <dbReference type="NCBI Taxonomy" id="1678840"/>
    <lineage>
        <taxon>Bacteria</taxon>
        <taxon>Bacillati</taxon>
        <taxon>Chloroflexota</taxon>
        <taxon>Anaerolineae</taxon>
        <taxon>Anaerolineales</taxon>
        <taxon>Anaerolineaceae</taxon>
        <taxon>Flexilinea</taxon>
    </lineage>
</organism>
<protein>
    <submittedName>
        <fullName evidence="1">Uncharacterized protein</fullName>
    </submittedName>
</protein>
<dbReference type="EMBL" id="DF968180">
    <property type="protein sequence ID" value="GAP39500.1"/>
    <property type="molecule type" value="Genomic_DNA"/>
</dbReference>
<gene>
    <name evidence="1" type="ORF">ATC1_1229</name>
</gene>
<reference evidence="1" key="1">
    <citation type="journal article" date="2015" name="Genome Announc.">
        <title>Draft Genome Sequence of Anaerolineae Strain TC1, a Novel Isolate from a Methanogenic Wastewater Treatment System.</title>
        <authorList>
            <person name="Matsuura N."/>
            <person name="Tourlousse D.M."/>
            <person name="Sun L."/>
            <person name="Toyonaga M."/>
            <person name="Kuroda K."/>
            <person name="Ohashi A."/>
            <person name="Cruz R."/>
            <person name="Yamaguchi T."/>
            <person name="Sekiguchi Y."/>
        </authorList>
    </citation>
    <scope>NUCLEOTIDE SEQUENCE [LARGE SCALE GENOMIC DNA]</scope>
    <source>
        <strain evidence="1">TC1</strain>
    </source>
</reference>
<proteinExistence type="predicted"/>
<evidence type="ECO:0000313" key="1">
    <source>
        <dbReference type="EMBL" id="GAP39500.1"/>
    </source>
</evidence>
<accession>A0A0K8PBH6</accession>
<dbReference type="Proteomes" id="UP000053370">
    <property type="component" value="Unassembled WGS sequence"/>
</dbReference>
<sequence length="71" mass="8301">MYDAENSFFMLNRSIFVCASQGKYNGNTFFKSKKIHVHLFIEANMESFLEVKYGYYNSDHSVSSPVKMDRT</sequence>
<keyword evidence="2" id="KW-1185">Reference proteome</keyword>
<evidence type="ECO:0000313" key="2">
    <source>
        <dbReference type="Proteomes" id="UP000053370"/>
    </source>
</evidence>
<dbReference type="AlphaFoldDB" id="A0A0K8PBH6"/>
<name>A0A0K8PBH6_9CHLR</name>